<evidence type="ECO:0000313" key="2">
    <source>
        <dbReference type="EMBL" id="KYQ88872.1"/>
    </source>
</evidence>
<evidence type="ECO:0000313" key="3">
    <source>
        <dbReference type="Proteomes" id="UP000076078"/>
    </source>
</evidence>
<keyword evidence="1" id="KW-1133">Transmembrane helix</keyword>
<dbReference type="AlphaFoldDB" id="A0A151Z4H5"/>
<dbReference type="OMA" id="EDSFMES"/>
<dbReference type="PANTHER" id="PTHR35598:SF3">
    <property type="entry name" value="N-TERMINAL DELTA ENDOTOXIN DOMAIN-CONTAINING PROTEIN-RELATED"/>
    <property type="match status" value="1"/>
</dbReference>
<proteinExistence type="predicted"/>
<feature type="transmembrane region" description="Helical" evidence="1">
    <location>
        <begin position="25"/>
        <end position="48"/>
    </location>
</feature>
<dbReference type="SUPFAM" id="SSF56849">
    <property type="entry name" value="delta-Endotoxin (insectocide), N-terminal domain"/>
    <property type="match status" value="1"/>
</dbReference>
<dbReference type="InParanoid" id="A0A151Z4H5"/>
<evidence type="ECO:0000256" key="1">
    <source>
        <dbReference type="SAM" id="Phobius"/>
    </source>
</evidence>
<evidence type="ECO:0008006" key="4">
    <source>
        <dbReference type="Google" id="ProtNLM"/>
    </source>
</evidence>
<dbReference type="Proteomes" id="UP000076078">
    <property type="component" value="Unassembled WGS sequence"/>
</dbReference>
<dbReference type="PANTHER" id="PTHR35598">
    <property type="entry name" value="ENDOTOXIN_N DOMAIN-CONTAINING PROTEIN"/>
    <property type="match status" value="1"/>
</dbReference>
<protein>
    <recommendedName>
        <fullName evidence="4">Pesticidal crystal protein N-terminal domain-containing protein</fullName>
    </recommendedName>
</protein>
<dbReference type="OrthoDB" id="15198at2759"/>
<reference evidence="2 3" key="1">
    <citation type="submission" date="2015-12" db="EMBL/GenBank/DDBJ databases">
        <title>Dictyostelia acquired genes for synthesis and detection of signals that induce cell-type specialization by lateral gene transfer from prokaryotes.</title>
        <authorList>
            <person name="Gloeckner G."/>
            <person name="Schaap P."/>
        </authorList>
    </citation>
    <scope>NUCLEOTIDE SEQUENCE [LARGE SCALE GENOMIC DNA]</scope>
    <source>
        <strain evidence="2 3">TK</strain>
    </source>
</reference>
<comment type="caution">
    <text evidence="2">The sequence shown here is derived from an EMBL/GenBank/DDBJ whole genome shotgun (WGS) entry which is preliminary data.</text>
</comment>
<dbReference type="Gene3D" id="1.20.190.10">
    <property type="entry name" value="Pesticidal crystal protein, N-terminal domain"/>
    <property type="match status" value="1"/>
</dbReference>
<sequence>MDDKSKGIISIKSSEDSFMESTGSILSGAIGSIPVVGSFLSGIFGAFWPGPKYMTVEDFQKEIKKLKEEMIAMMDSKIEAALDKVFNAIIDTEVVSLIDSGNNFSDAVNLWAERNGQKVSNLPKKKSKFAMEIQDLGDDSVKELCRTQYQIFTDTALRCINVLSDERFIEYSLSSLTFSMAHYVSSQLECIANGTSWGFPEEFIEGLNSHGEVTGVKNKLHQKINKFHMDFGKGYNRALKKGANPGDGNMHPIISAAGLINYSDKKLYQYPVAVYVPETNGHFVMDKLQKTYVPYTHFFRNRDTTKDDGIVDHVTHHYQITPLPNLYQHTNLFTYKFSAPPTSKKLIVNLHLATFGSVEHKIFLTLNGFQYNFSTNSLPMNCPTMEVIRTSIVSGGQVPSDIKYGIYPKILDLYTNHTSNELKISFEQVNYSKSDFLHIVDINFTLLE</sequence>
<gene>
    <name evidence="2" type="ORF">DLAC_10678</name>
</gene>
<keyword evidence="3" id="KW-1185">Reference proteome</keyword>
<organism evidence="2 3">
    <name type="scientific">Tieghemostelium lacteum</name>
    <name type="common">Slime mold</name>
    <name type="synonym">Dictyostelium lacteum</name>
    <dbReference type="NCBI Taxonomy" id="361077"/>
    <lineage>
        <taxon>Eukaryota</taxon>
        <taxon>Amoebozoa</taxon>
        <taxon>Evosea</taxon>
        <taxon>Eumycetozoa</taxon>
        <taxon>Dictyostelia</taxon>
        <taxon>Dictyosteliales</taxon>
        <taxon>Raperosteliaceae</taxon>
        <taxon>Tieghemostelium</taxon>
    </lineage>
</organism>
<dbReference type="InterPro" id="IPR036716">
    <property type="entry name" value="Pest_crys_N_sf"/>
</dbReference>
<name>A0A151Z4H5_TIELA</name>
<keyword evidence="1" id="KW-0472">Membrane</keyword>
<accession>A0A151Z4H5</accession>
<dbReference type="EMBL" id="LODT01000047">
    <property type="protein sequence ID" value="KYQ88872.1"/>
    <property type="molecule type" value="Genomic_DNA"/>
</dbReference>
<dbReference type="GO" id="GO:0090729">
    <property type="term" value="F:toxin activity"/>
    <property type="evidence" value="ECO:0007669"/>
    <property type="project" value="InterPro"/>
</dbReference>
<keyword evidence="1" id="KW-0812">Transmembrane</keyword>